<dbReference type="RefSeq" id="WP_157927166.1">
    <property type="nucleotide sequence ID" value="NZ_LT841358.1"/>
</dbReference>
<dbReference type="GO" id="GO:0000160">
    <property type="term" value="P:phosphorelay signal transduction system"/>
    <property type="evidence" value="ECO:0007669"/>
    <property type="project" value="InterPro"/>
</dbReference>
<dbReference type="InterPro" id="IPR001054">
    <property type="entry name" value="A/G_cyclase"/>
</dbReference>
<reference evidence="5" key="1">
    <citation type="submission" date="2017-03" db="EMBL/GenBank/DDBJ databases">
        <authorList>
            <person name="Herbold C."/>
        </authorList>
    </citation>
    <scope>NUCLEOTIDE SEQUENCE [LARGE SCALE GENOMIC DNA]</scope>
</reference>
<name>A0A2H1FED2_9ARCH</name>
<dbReference type="PANTHER" id="PTHR44591">
    <property type="entry name" value="STRESS RESPONSE REGULATOR PROTEIN 1"/>
    <property type="match status" value="1"/>
</dbReference>
<dbReference type="InterPro" id="IPR029787">
    <property type="entry name" value="Nucleotide_cyclase"/>
</dbReference>
<evidence type="ECO:0008006" key="6">
    <source>
        <dbReference type="Google" id="ProtNLM"/>
    </source>
</evidence>
<dbReference type="Gene3D" id="3.40.50.2300">
    <property type="match status" value="1"/>
</dbReference>
<dbReference type="SUPFAM" id="SSF52172">
    <property type="entry name" value="CheY-like"/>
    <property type="match status" value="1"/>
</dbReference>
<keyword evidence="1" id="KW-0597">Phosphoprotein</keyword>
<dbReference type="Pfam" id="PF00211">
    <property type="entry name" value="Guanylate_cyc"/>
    <property type="match status" value="1"/>
</dbReference>
<feature type="domain" description="Response regulatory" evidence="2">
    <location>
        <begin position="249"/>
        <end position="367"/>
    </location>
</feature>
<keyword evidence="5" id="KW-1185">Reference proteome</keyword>
<dbReference type="CDD" id="cd00156">
    <property type="entry name" value="REC"/>
    <property type="match status" value="1"/>
</dbReference>
<sequence>MNNNNAQDSDFLSNIPYEEVCFSSSGNYCVCYVDMVSSTKEVACIYDTAKVRKYYSLFLNSMAAIVRSFGAKIVKNVGDSLIFYFPESQDSTNKDAWKDILDCLLALIDARPIVNTKLYQEGLPAINYRISADYGKVEVAKSLSSKEDDLFGATMNMCSKINSFTPTNSITLGGDLYQVLRYLHLDKQEYRLTELGTYSSGLKFPYPVYILRVEKPNPVNPFKRESRLCTLQNSKVNLSQDQKNKSEINIMLVDDDLETLTTFNTILSDENYAVDMFKNGDEALRSFVTVNPSHYDLVISDVRMSPVNGLELYNRLRELSLSVKILFVSALDGIEEIASVLPGVKKSQILRKPISKEDFVEVVKTTLGQHGN</sequence>
<dbReference type="SUPFAM" id="SSF55073">
    <property type="entry name" value="Nucleotide cyclase"/>
    <property type="match status" value="1"/>
</dbReference>
<dbReference type="InterPro" id="IPR050595">
    <property type="entry name" value="Bact_response_regulator"/>
</dbReference>
<feature type="domain" description="Guanylate cyclase" evidence="3">
    <location>
        <begin position="29"/>
        <end position="162"/>
    </location>
</feature>
<accession>A0A2H1FED2</accession>
<proteinExistence type="predicted"/>
<dbReference type="Gene3D" id="3.30.70.1230">
    <property type="entry name" value="Nucleotide cyclase"/>
    <property type="match status" value="1"/>
</dbReference>
<evidence type="ECO:0000259" key="2">
    <source>
        <dbReference type="PROSITE" id="PS50110"/>
    </source>
</evidence>
<dbReference type="InterPro" id="IPR001789">
    <property type="entry name" value="Sig_transdc_resp-reg_receiver"/>
</dbReference>
<dbReference type="PROSITE" id="PS50110">
    <property type="entry name" value="RESPONSE_REGULATORY"/>
    <property type="match status" value="1"/>
</dbReference>
<gene>
    <name evidence="4" type="ORF">NCS_10949</name>
</gene>
<dbReference type="PROSITE" id="PS50125">
    <property type="entry name" value="GUANYLATE_CYCLASE_2"/>
    <property type="match status" value="1"/>
</dbReference>
<dbReference type="Proteomes" id="UP000230607">
    <property type="component" value="Chromosome 1"/>
</dbReference>
<evidence type="ECO:0000313" key="5">
    <source>
        <dbReference type="Proteomes" id="UP000230607"/>
    </source>
</evidence>
<dbReference type="OrthoDB" id="2830at2157"/>
<evidence type="ECO:0000259" key="3">
    <source>
        <dbReference type="PROSITE" id="PS50125"/>
    </source>
</evidence>
<dbReference type="GO" id="GO:0009190">
    <property type="term" value="P:cyclic nucleotide biosynthetic process"/>
    <property type="evidence" value="ECO:0007669"/>
    <property type="project" value="InterPro"/>
</dbReference>
<dbReference type="AlphaFoldDB" id="A0A2H1FED2"/>
<dbReference type="InterPro" id="IPR011006">
    <property type="entry name" value="CheY-like_superfamily"/>
</dbReference>
<dbReference type="SMART" id="SM00448">
    <property type="entry name" value="REC"/>
    <property type="match status" value="1"/>
</dbReference>
<evidence type="ECO:0000313" key="4">
    <source>
        <dbReference type="EMBL" id="SMH71142.1"/>
    </source>
</evidence>
<organism evidence="4 5">
    <name type="scientific">Candidatus Nitrosotalea okcheonensis</name>
    <dbReference type="NCBI Taxonomy" id="1903276"/>
    <lineage>
        <taxon>Archaea</taxon>
        <taxon>Nitrososphaerota</taxon>
        <taxon>Nitrososphaeria</taxon>
        <taxon>Nitrosotaleales</taxon>
        <taxon>Nitrosotaleaceae</taxon>
        <taxon>Nitrosotalea</taxon>
    </lineage>
</organism>
<protein>
    <recommendedName>
        <fullName evidence="6">Response regulator</fullName>
    </recommendedName>
</protein>
<dbReference type="EMBL" id="LT841358">
    <property type="protein sequence ID" value="SMH71142.1"/>
    <property type="molecule type" value="Genomic_DNA"/>
</dbReference>
<dbReference type="PANTHER" id="PTHR44591:SF3">
    <property type="entry name" value="RESPONSE REGULATORY DOMAIN-CONTAINING PROTEIN"/>
    <property type="match status" value="1"/>
</dbReference>
<dbReference type="Pfam" id="PF00072">
    <property type="entry name" value="Response_reg"/>
    <property type="match status" value="1"/>
</dbReference>
<evidence type="ECO:0000256" key="1">
    <source>
        <dbReference type="ARBA" id="ARBA00022553"/>
    </source>
</evidence>